<dbReference type="AlphaFoldDB" id="X1FBP2"/>
<protein>
    <recommendedName>
        <fullName evidence="2">Soluble ligand binding domain-containing protein</fullName>
    </recommendedName>
</protein>
<name>X1FBP2_9ZZZZ</name>
<reference evidence="1" key="1">
    <citation type="journal article" date="2014" name="Front. Microbiol.">
        <title>High frequency of phylogenetically diverse reductive dehalogenase-homologous genes in deep subseafloor sedimentary metagenomes.</title>
        <authorList>
            <person name="Kawai M."/>
            <person name="Futagami T."/>
            <person name="Toyoda A."/>
            <person name="Takaki Y."/>
            <person name="Nishi S."/>
            <person name="Hori S."/>
            <person name="Arai W."/>
            <person name="Tsubouchi T."/>
            <person name="Morono Y."/>
            <person name="Uchiyama I."/>
            <person name="Ito T."/>
            <person name="Fujiyama A."/>
            <person name="Inagaki F."/>
            <person name="Takami H."/>
        </authorList>
    </citation>
    <scope>NUCLEOTIDE SEQUENCE</scope>
    <source>
        <strain evidence="1">Expedition CK06-06</strain>
    </source>
</reference>
<organism evidence="1">
    <name type="scientific">marine sediment metagenome</name>
    <dbReference type="NCBI Taxonomy" id="412755"/>
    <lineage>
        <taxon>unclassified sequences</taxon>
        <taxon>metagenomes</taxon>
        <taxon>ecological metagenomes</taxon>
    </lineage>
</organism>
<evidence type="ECO:0000313" key="1">
    <source>
        <dbReference type="EMBL" id="GAH43046.1"/>
    </source>
</evidence>
<proteinExistence type="predicted"/>
<sequence length="118" mass="13284">EGQRKVATVVVPIVSDFAIIPDEDKTPLGTYDRIVIRNLPEWEPAPVVSVSGQVKYPGSYSLEVKEERISSMARRVGGFKKEAYPEGATLFRRNFSRPFLYKHNGLDSLPCINLSMKK</sequence>
<feature type="non-terminal residue" evidence="1">
    <location>
        <position position="1"/>
    </location>
</feature>
<dbReference type="Gene3D" id="3.10.560.10">
    <property type="entry name" value="Outer membrane lipoprotein wza domain like"/>
    <property type="match status" value="1"/>
</dbReference>
<dbReference type="EMBL" id="BARU01012604">
    <property type="protein sequence ID" value="GAH43046.1"/>
    <property type="molecule type" value="Genomic_DNA"/>
</dbReference>
<evidence type="ECO:0008006" key="2">
    <source>
        <dbReference type="Google" id="ProtNLM"/>
    </source>
</evidence>
<gene>
    <name evidence="1" type="ORF">S03H2_23160</name>
</gene>
<comment type="caution">
    <text evidence="1">The sequence shown here is derived from an EMBL/GenBank/DDBJ whole genome shotgun (WGS) entry which is preliminary data.</text>
</comment>
<accession>X1FBP2</accession>